<keyword evidence="1" id="KW-0732">Signal</keyword>
<keyword evidence="3" id="KW-1185">Reference proteome</keyword>
<reference evidence="2 3" key="1">
    <citation type="submission" date="2014-05" db="EMBL/GenBank/DDBJ databases">
        <title>De novo Genome Sequence of Spirocheata sp.</title>
        <authorList>
            <person name="Shivani Y."/>
            <person name="Subhash Y."/>
            <person name="Tushar L."/>
            <person name="Sasikala C."/>
            <person name="Ramana C.V."/>
        </authorList>
    </citation>
    <scope>NUCLEOTIDE SEQUENCE [LARGE SCALE GENOMIC DNA]</scope>
    <source>
        <strain evidence="2 3">JC230</strain>
    </source>
</reference>
<name>A0A098R3R8_9SPIO</name>
<evidence type="ECO:0000313" key="3">
    <source>
        <dbReference type="Proteomes" id="UP000029692"/>
    </source>
</evidence>
<sequence length="182" mass="19323">MKKRAVLMLLSILVLGAAGAESVSLRAATGAVLGTGDVFRGLGIELHGQYNVLGTGIHLGIWSNIHADFWTEQIAIPLGLTLGFGKNVYILAGTTLGSTPVFDLLKSPETVVTDILNTYGLGVHLPLLPLGDSMVFGSLNEIVFTLPRLNPDDQDTVNPFASLEAFAMGLKGYVMVSFEISH</sequence>
<accession>A0A098R3R8</accession>
<comment type="caution">
    <text evidence="2">The sequence shown here is derived from an EMBL/GenBank/DDBJ whole genome shotgun (WGS) entry which is preliminary data.</text>
</comment>
<dbReference type="RefSeq" id="WP_037546247.1">
    <property type="nucleotide sequence ID" value="NZ_JNUP01000031.1"/>
</dbReference>
<dbReference type="OrthoDB" id="9929637at2"/>
<evidence type="ECO:0000256" key="1">
    <source>
        <dbReference type="SAM" id="SignalP"/>
    </source>
</evidence>
<gene>
    <name evidence="2" type="ORF">DC28_04235</name>
</gene>
<feature type="chain" id="PRO_5001938811" description="Outer membrane protein beta-barrel domain-containing protein" evidence="1">
    <location>
        <begin position="21"/>
        <end position="182"/>
    </location>
</feature>
<dbReference type="EMBL" id="JNUP01000031">
    <property type="protein sequence ID" value="KGE73342.1"/>
    <property type="molecule type" value="Genomic_DNA"/>
</dbReference>
<dbReference type="AlphaFoldDB" id="A0A098R3R8"/>
<feature type="signal peptide" evidence="1">
    <location>
        <begin position="1"/>
        <end position="20"/>
    </location>
</feature>
<evidence type="ECO:0000313" key="2">
    <source>
        <dbReference type="EMBL" id="KGE73342.1"/>
    </source>
</evidence>
<dbReference type="Proteomes" id="UP000029692">
    <property type="component" value="Unassembled WGS sequence"/>
</dbReference>
<organism evidence="2 3">
    <name type="scientific">Spirochaeta lutea</name>
    <dbReference type="NCBI Taxonomy" id="1480694"/>
    <lineage>
        <taxon>Bacteria</taxon>
        <taxon>Pseudomonadati</taxon>
        <taxon>Spirochaetota</taxon>
        <taxon>Spirochaetia</taxon>
        <taxon>Spirochaetales</taxon>
        <taxon>Spirochaetaceae</taxon>
        <taxon>Spirochaeta</taxon>
    </lineage>
</organism>
<proteinExistence type="predicted"/>
<evidence type="ECO:0008006" key="4">
    <source>
        <dbReference type="Google" id="ProtNLM"/>
    </source>
</evidence>
<protein>
    <recommendedName>
        <fullName evidence="4">Outer membrane protein beta-barrel domain-containing protein</fullName>
    </recommendedName>
</protein>